<reference evidence="2" key="1">
    <citation type="journal article" date="2021" name="Nat. Commun.">
        <title>Genetic determinants of endophytism in the Arabidopsis root mycobiome.</title>
        <authorList>
            <person name="Mesny F."/>
            <person name="Miyauchi S."/>
            <person name="Thiergart T."/>
            <person name="Pickel B."/>
            <person name="Atanasova L."/>
            <person name="Karlsson M."/>
            <person name="Huettel B."/>
            <person name="Barry K.W."/>
            <person name="Haridas S."/>
            <person name="Chen C."/>
            <person name="Bauer D."/>
            <person name="Andreopoulos W."/>
            <person name="Pangilinan J."/>
            <person name="LaButti K."/>
            <person name="Riley R."/>
            <person name="Lipzen A."/>
            <person name="Clum A."/>
            <person name="Drula E."/>
            <person name="Henrissat B."/>
            <person name="Kohler A."/>
            <person name="Grigoriev I.V."/>
            <person name="Martin F.M."/>
            <person name="Hacquard S."/>
        </authorList>
    </citation>
    <scope>NUCLEOTIDE SEQUENCE</scope>
    <source>
        <strain evidence="2">MPI-CAGE-AT-0023</strain>
    </source>
</reference>
<dbReference type="EMBL" id="JAGMUX010000007">
    <property type="protein sequence ID" value="KAH7253610.1"/>
    <property type="molecule type" value="Genomic_DNA"/>
</dbReference>
<evidence type="ECO:0000313" key="2">
    <source>
        <dbReference type="EMBL" id="KAH7253610.1"/>
    </source>
</evidence>
<protein>
    <submittedName>
        <fullName evidence="2">Uncharacterized protein</fullName>
    </submittedName>
</protein>
<feature type="compositionally biased region" description="Low complexity" evidence="1">
    <location>
        <begin position="63"/>
        <end position="74"/>
    </location>
</feature>
<keyword evidence="3" id="KW-1185">Reference proteome</keyword>
<feature type="region of interest" description="Disordered" evidence="1">
    <location>
        <begin position="185"/>
        <end position="227"/>
    </location>
</feature>
<gene>
    <name evidence="2" type="ORF">BKA55DRAFT_538476</name>
</gene>
<dbReference type="RefSeq" id="XP_046049857.1">
    <property type="nucleotide sequence ID" value="XM_046190040.1"/>
</dbReference>
<dbReference type="GeneID" id="70219994"/>
<feature type="region of interest" description="Disordered" evidence="1">
    <location>
        <begin position="1"/>
        <end position="74"/>
    </location>
</feature>
<feature type="compositionally biased region" description="Polar residues" evidence="1">
    <location>
        <begin position="193"/>
        <end position="208"/>
    </location>
</feature>
<name>A0A9P9HAJ2_FUSRE</name>
<dbReference type="AlphaFoldDB" id="A0A9P9HAJ2"/>
<dbReference type="Proteomes" id="UP000720189">
    <property type="component" value="Unassembled WGS sequence"/>
</dbReference>
<accession>A0A9P9HAJ2</accession>
<evidence type="ECO:0000256" key="1">
    <source>
        <dbReference type="SAM" id="MobiDB-lite"/>
    </source>
</evidence>
<comment type="caution">
    <text evidence="2">The sequence shown here is derived from an EMBL/GenBank/DDBJ whole genome shotgun (WGS) entry which is preliminary data.</text>
</comment>
<evidence type="ECO:0000313" key="3">
    <source>
        <dbReference type="Proteomes" id="UP000720189"/>
    </source>
</evidence>
<sequence length="274" mass="30303">MNSRYRSYRSDSSRTGPSSPRGENITPYQPAHNDEHGDRLPPIRGLGQSVTSLYPDQLGIHTPGNNGLSLLNSPSSYPGPGLPYDTVNQRTAFYSPGLQENIHRSSYNLGESSRRPAGVNNSYDRPEYPYRSSDPYRRQPPGEGAGQDRSLAYTIYSAPSYSNPNYPAVAGRSLYNPQTSSSGIYGSPYPVNQPGSSQGIQTTPNEPGSWSAGYQVRTRRRPRSISERRELRMRGICTRCGIGPADGGAYCKMCKENHIRAHQQRARDARDRGE</sequence>
<feature type="compositionally biased region" description="Basic and acidic residues" evidence="1">
    <location>
        <begin position="32"/>
        <end position="41"/>
    </location>
</feature>
<proteinExistence type="predicted"/>
<organism evidence="2 3">
    <name type="scientific">Fusarium redolens</name>
    <dbReference type="NCBI Taxonomy" id="48865"/>
    <lineage>
        <taxon>Eukaryota</taxon>
        <taxon>Fungi</taxon>
        <taxon>Dikarya</taxon>
        <taxon>Ascomycota</taxon>
        <taxon>Pezizomycotina</taxon>
        <taxon>Sordariomycetes</taxon>
        <taxon>Hypocreomycetidae</taxon>
        <taxon>Hypocreales</taxon>
        <taxon>Nectriaceae</taxon>
        <taxon>Fusarium</taxon>
        <taxon>Fusarium redolens species complex</taxon>
    </lineage>
</organism>
<feature type="region of interest" description="Disordered" evidence="1">
    <location>
        <begin position="104"/>
        <end position="148"/>
    </location>
</feature>